<organism evidence="2 3">
    <name type="scientific">Flavobacterium succinicans</name>
    <dbReference type="NCBI Taxonomy" id="29536"/>
    <lineage>
        <taxon>Bacteria</taxon>
        <taxon>Pseudomonadati</taxon>
        <taxon>Bacteroidota</taxon>
        <taxon>Flavobacteriia</taxon>
        <taxon>Flavobacteriales</taxon>
        <taxon>Flavobacteriaceae</taxon>
        <taxon>Flavobacterium</taxon>
    </lineage>
</organism>
<dbReference type="Proteomes" id="UP000182961">
    <property type="component" value="Unassembled WGS sequence"/>
</dbReference>
<dbReference type="AlphaFoldDB" id="A0A1I4VTU4"/>
<reference evidence="3" key="1">
    <citation type="submission" date="2016-10" db="EMBL/GenBank/DDBJ databases">
        <authorList>
            <person name="Varghese N."/>
            <person name="Submissions S."/>
        </authorList>
    </citation>
    <scope>NUCLEOTIDE SEQUENCE [LARGE SCALE GENOMIC DNA]</scope>
    <source>
        <strain evidence="3">DSM 4002</strain>
    </source>
</reference>
<sequence>MKQFLIWITFLLVGPLAQAQDKAIAIEKSSMVAGNYSYYATDSFQYVYAVQGNVFSKTLHKEQLEYKNISLGKITKVDIQNPLKLMLYYEDFNTVVLLDNQLNETQKVDFSQESVPMNVTALGIASLNQLWVYNSLNQHIGLYDYLKKTYKTVGTPLTTKINYYATDFNSFVWIDENNQGYACSIFGNITPLGEFPAADQLQIISSNSVLFSQGDALFYLSRQKDSSWLRTKISLTEKRFQNFYYQAQNLAIFTAEGISNFKIILP</sequence>
<keyword evidence="3" id="KW-1185">Reference proteome</keyword>
<evidence type="ECO:0000313" key="3">
    <source>
        <dbReference type="Proteomes" id="UP000182961"/>
    </source>
</evidence>
<evidence type="ECO:0000256" key="1">
    <source>
        <dbReference type="SAM" id="SignalP"/>
    </source>
</evidence>
<protein>
    <submittedName>
        <fullName evidence="2">Uncharacterized protein</fullName>
    </submittedName>
</protein>
<dbReference type="EMBL" id="FOUT01000005">
    <property type="protein sequence ID" value="SFN04738.1"/>
    <property type="molecule type" value="Genomic_DNA"/>
</dbReference>
<dbReference type="RefSeq" id="WP_024982228.1">
    <property type="nucleotide sequence ID" value="NZ_CBCRUM010000012.1"/>
</dbReference>
<name>A0A1I4VTU4_9FLAO</name>
<accession>A0A1I4VTU4</accession>
<keyword evidence="1" id="KW-0732">Signal</keyword>
<gene>
    <name evidence="2" type="ORF">SAMN05444143_105177</name>
</gene>
<dbReference type="eggNOG" id="ENOG5032B0S">
    <property type="taxonomic scope" value="Bacteria"/>
</dbReference>
<feature type="signal peptide" evidence="1">
    <location>
        <begin position="1"/>
        <end position="19"/>
    </location>
</feature>
<feature type="chain" id="PRO_5010187624" evidence="1">
    <location>
        <begin position="20"/>
        <end position="266"/>
    </location>
</feature>
<evidence type="ECO:0000313" key="2">
    <source>
        <dbReference type="EMBL" id="SFN04738.1"/>
    </source>
</evidence>
<proteinExistence type="predicted"/>